<evidence type="ECO:0000259" key="2">
    <source>
        <dbReference type="Pfam" id="PF03413"/>
    </source>
</evidence>
<dbReference type="GO" id="GO:0009847">
    <property type="term" value="P:spore germination"/>
    <property type="evidence" value="ECO:0007669"/>
    <property type="project" value="InterPro"/>
</dbReference>
<keyword evidence="1" id="KW-0472">Membrane</keyword>
<protein>
    <submittedName>
        <fullName evidence="5">Spore germination protein YpeB</fullName>
    </submittedName>
</protein>
<reference evidence="5 6" key="1">
    <citation type="journal article" date="2015" name="Genome Announc.">
        <title>Draft Genome Sequence of Clostridium tyrobutyricum Strain DIVETGP, Isolated from Cow's Milk for Grana Padano Production.</title>
        <authorList>
            <person name="Soggiu A."/>
            <person name="Piras C."/>
            <person name="Gaiarsa S."/>
            <person name="Sassera D."/>
            <person name="Roncada P."/>
            <person name="Bendixen E."/>
            <person name="Brasca M."/>
            <person name="Bonizzi L."/>
        </authorList>
    </citation>
    <scope>NUCLEOTIDE SEQUENCE [LARGE SCALE GENOMIC DNA]</scope>
    <source>
        <strain evidence="5 6">DIVETGP</strain>
    </source>
</reference>
<feature type="domain" description="Sporulation protein YpeB N-terminal" evidence="4">
    <location>
        <begin position="45"/>
        <end position="180"/>
    </location>
</feature>
<gene>
    <name evidence="5" type="ORF">CTDIVETGP_1121</name>
</gene>
<feature type="transmembrane region" description="Helical" evidence="1">
    <location>
        <begin position="21"/>
        <end position="44"/>
    </location>
</feature>
<dbReference type="Pfam" id="PF14620">
    <property type="entry name" value="YPEB_PepSY1-2"/>
    <property type="match status" value="1"/>
</dbReference>
<keyword evidence="1" id="KW-0812">Transmembrane</keyword>
<dbReference type="AlphaFoldDB" id="W6N4E8"/>
<accession>W6N4E8</accession>
<name>W6N4E8_CLOTY</name>
<proteinExistence type="predicted"/>
<comment type="caution">
    <text evidence="5">The sequence shown here is derived from an EMBL/GenBank/DDBJ whole genome shotgun (WGS) entry which is preliminary data.</text>
</comment>
<dbReference type="InterPro" id="IPR025711">
    <property type="entry name" value="PepSY"/>
</dbReference>
<evidence type="ECO:0000313" key="6">
    <source>
        <dbReference type="Proteomes" id="UP000019482"/>
    </source>
</evidence>
<evidence type="ECO:0000256" key="1">
    <source>
        <dbReference type="SAM" id="Phobius"/>
    </source>
</evidence>
<feature type="domain" description="Sporulation protein YpeB PepSY1 and PepSY2" evidence="3">
    <location>
        <begin position="199"/>
        <end position="392"/>
    </location>
</feature>
<dbReference type="Pfam" id="PF20769">
    <property type="entry name" value="YPEB_N"/>
    <property type="match status" value="1"/>
</dbReference>
<evidence type="ECO:0000259" key="4">
    <source>
        <dbReference type="Pfam" id="PF20769"/>
    </source>
</evidence>
<keyword evidence="1" id="KW-1133">Transmembrane helix</keyword>
<dbReference type="Pfam" id="PF03413">
    <property type="entry name" value="PepSY"/>
    <property type="match status" value="1"/>
</dbReference>
<dbReference type="OrthoDB" id="2372097at2"/>
<evidence type="ECO:0000313" key="5">
    <source>
        <dbReference type="EMBL" id="CDL91051.1"/>
    </source>
</evidence>
<dbReference type="EMBL" id="CBXI010000017">
    <property type="protein sequence ID" value="CDL91051.1"/>
    <property type="molecule type" value="Genomic_DNA"/>
</dbReference>
<keyword evidence="6" id="KW-1185">Reference proteome</keyword>
<dbReference type="InterPro" id="IPR048402">
    <property type="entry name" value="YpeB_N"/>
</dbReference>
<sequence length="469" mass="52910">MRSHSTHKLRDISLMKTSKKRIIYTAIVTLIVVFSSTFAILMTLERNDYRNYLQGEYGKNMYELIDSVRNIRVNLAKAEVIGSREQGIVVFEEIFRHSAIASDKLHSLPVSQPAISNTSKFLNQVGDFCYTLGNISSKGGSLGNKDYADIDRLKKQSTDLEMQLSNISNNINQGQVRWGEIRKKVTGVLAKNDGNSAVSQFQNIQKQITQYPALIYDGPFSDNTVSIKPRITSQKEVSKNQAEKIARKVIDDKKFKDLKTESLTENSNIKIYRFTSTVKNNNRNQNISCEISKNGGKVVYLINDRVINNSSISMKKAIDIGTKYLNGLGYKNMLPTYTLRYGNEAVISYVYKQGNVIIYPDQIKLKVALDNGEVVGAESVKYLVSHDEKRKISSPKVSLNRAKQRVGKRLDITGQRLTIIPTEENKEVLCYEFSGVCNGDSFKVYINADTGYEERILQIINTPNGQLTM</sequence>
<dbReference type="InterPro" id="IPR014239">
    <property type="entry name" value="YpeB_PepSY1-2"/>
</dbReference>
<evidence type="ECO:0000259" key="3">
    <source>
        <dbReference type="Pfam" id="PF14620"/>
    </source>
</evidence>
<dbReference type="NCBIfam" id="TIGR02889">
    <property type="entry name" value="spore_YpeB"/>
    <property type="match status" value="1"/>
</dbReference>
<organism evidence="5 6">
    <name type="scientific">Clostridium tyrobutyricum DIVETGP</name>
    <dbReference type="NCBI Taxonomy" id="1408889"/>
    <lineage>
        <taxon>Bacteria</taxon>
        <taxon>Bacillati</taxon>
        <taxon>Bacillota</taxon>
        <taxon>Clostridia</taxon>
        <taxon>Eubacteriales</taxon>
        <taxon>Clostridiaceae</taxon>
        <taxon>Clostridium</taxon>
    </lineage>
</organism>
<feature type="domain" description="PepSY" evidence="2">
    <location>
        <begin position="396"/>
        <end position="452"/>
    </location>
</feature>
<dbReference type="Proteomes" id="UP000019482">
    <property type="component" value="Unassembled WGS sequence"/>
</dbReference>